<dbReference type="InterPro" id="IPR015955">
    <property type="entry name" value="Lactate_DH/Glyco_Ohase_4_C"/>
</dbReference>
<sequence>MVGALLDEDPFHIDVPVTGGTSSSASVPILSQVRVQNALTKLEAGAVVSAVQSAGSRLARLRNESSLPALGVAFAAARFTDNVVNAVLGERGVREHAFVACGVVPGVGGGRHPQRARRRNAAKGT</sequence>
<dbReference type="RefSeq" id="XP_034242916.1">
    <property type="nucleotide sequence ID" value="XM_034387025.1"/>
</dbReference>
<name>A0A6P8YZZ9_THRPL</name>
<dbReference type="KEGG" id="tpal:117646218"/>
<dbReference type="Proteomes" id="UP000515158">
    <property type="component" value="Unplaced"/>
</dbReference>
<dbReference type="PANTHER" id="PTHR11540">
    <property type="entry name" value="MALATE AND LACTATE DEHYDROGENASE"/>
    <property type="match status" value="1"/>
</dbReference>
<evidence type="ECO:0000313" key="4">
    <source>
        <dbReference type="Proteomes" id="UP000515158"/>
    </source>
</evidence>
<organism evidence="5">
    <name type="scientific">Thrips palmi</name>
    <name type="common">Melon thrips</name>
    <dbReference type="NCBI Taxonomy" id="161013"/>
    <lineage>
        <taxon>Eukaryota</taxon>
        <taxon>Metazoa</taxon>
        <taxon>Ecdysozoa</taxon>
        <taxon>Arthropoda</taxon>
        <taxon>Hexapoda</taxon>
        <taxon>Insecta</taxon>
        <taxon>Pterygota</taxon>
        <taxon>Neoptera</taxon>
        <taxon>Paraneoptera</taxon>
        <taxon>Thysanoptera</taxon>
        <taxon>Terebrantia</taxon>
        <taxon>Thripoidea</taxon>
        <taxon>Thripidae</taxon>
        <taxon>Thrips</taxon>
    </lineage>
</organism>
<dbReference type="Pfam" id="PF02866">
    <property type="entry name" value="Ldh_1_C"/>
    <property type="match status" value="1"/>
</dbReference>
<evidence type="ECO:0000256" key="2">
    <source>
        <dbReference type="ARBA" id="ARBA00023027"/>
    </source>
</evidence>
<proteinExistence type="predicted"/>
<keyword evidence="4" id="KW-1185">Reference proteome</keyword>
<keyword evidence="2" id="KW-0520">NAD</keyword>
<accession>A0A6P8YZZ9</accession>
<evidence type="ECO:0000259" key="3">
    <source>
        <dbReference type="Pfam" id="PF02866"/>
    </source>
</evidence>
<evidence type="ECO:0000256" key="1">
    <source>
        <dbReference type="ARBA" id="ARBA00023002"/>
    </source>
</evidence>
<dbReference type="GeneID" id="117646218"/>
<protein>
    <submittedName>
        <fullName evidence="5">Malate dehydrogenase, glyoxysomal-like</fullName>
    </submittedName>
</protein>
<reference evidence="5" key="1">
    <citation type="submission" date="2025-08" db="UniProtKB">
        <authorList>
            <consortium name="RefSeq"/>
        </authorList>
    </citation>
    <scope>IDENTIFICATION</scope>
    <source>
        <tissue evidence="5">Total insect</tissue>
    </source>
</reference>
<dbReference type="GO" id="GO:0030060">
    <property type="term" value="F:L-malate dehydrogenase (NAD+) activity"/>
    <property type="evidence" value="ECO:0007669"/>
    <property type="project" value="TreeGrafter"/>
</dbReference>
<dbReference type="AlphaFoldDB" id="A0A6P8YZZ9"/>
<dbReference type="InParanoid" id="A0A6P8YZZ9"/>
<dbReference type="PANTHER" id="PTHR11540:SF16">
    <property type="entry name" value="MALATE DEHYDROGENASE, MITOCHONDRIAL"/>
    <property type="match status" value="1"/>
</dbReference>
<dbReference type="InterPro" id="IPR022383">
    <property type="entry name" value="Lactate/malate_DH_C"/>
</dbReference>
<feature type="domain" description="Lactate/malate dehydrogenase C-terminal" evidence="3">
    <location>
        <begin position="3"/>
        <end position="98"/>
    </location>
</feature>
<gene>
    <name evidence="5" type="primary">LOC117646218</name>
</gene>
<evidence type="ECO:0000313" key="5">
    <source>
        <dbReference type="RefSeq" id="XP_034242916.1"/>
    </source>
</evidence>
<keyword evidence="1" id="KW-0560">Oxidoreductase</keyword>
<dbReference type="GO" id="GO:0005737">
    <property type="term" value="C:cytoplasm"/>
    <property type="evidence" value="ECO:0007669"/>
    <property type="project" value="TreeGrafter"/>
</dbReference>
<dbReference type="Gene3D" id="3.90.110.10">
    <property type="entry name" value="Lactate dehydrogenase/glycoside hydrolase, family 4, C-terminal"/>
    <property type="match status" value="1"/>
</dbReference>
<dbReference type="SUPFAM" id="SSF56327">
    <property type="entry name" value="LDH C-terminal domain-like"/>
    <property type="match status" value="1"/>
</dbReference>